<dbReference type="InterPro" id="IPR002350">
    <property type="entry name" value="Kazal_dom"/>
</dbReference>
<evidence type="ECO:0000259" key="1">
    <source>
        <dbReference type="Pfam" id="PF00050"/>
    </source>
</evidence>
<feature type="domain" description="Kazal-like" evidence="1">
    <location>
        <begin position="50"/>
        <end position="102"/>
    </location>
</feature>
<organism evidence="2 3">
    <name type="scientific">Jaculus jaculus</name>
    <name type="common">Lesser Egyptian jerboa</name>
    <dbReference type="NCBI Taxonomy" id="51337"/>
    <lineage>
        <taxon>Eukaryota</taxon>
        <taxon>Metazoa</taxon>
        <taxon>Chordata</taxon>
        <taxon>Craniata</taxon>
        <taxon>Vertebrata</taxon>
        <taxon>Euteleostomi</taxon>
        <taxon>Mammalia</taxon>
        <taxon>Eutheria</taxon>
        <taxon>Euarchontoglires</taxon>
        <taxon>Glires</taxon>
        <taxon>Rodentia</taxon>
        <taxon>Myomorpha</taxon>
        <taxon>Dipodoidea</taxon>
        <taxon>Dipodidae</taxon>
        <taxon>Dipodinae</taxon>
        <taxon>Jaculus</taxon>
    </lineage>
</organism>
<keyword evidence="3" id="KW-1185">Reference proteome</keyword>
<protein>
    <recommendedName>
        <fullName evidence="1">Kazal-like domain-containing protein</fullName>
    </recommendedName>
</protein>
<name>A0A8C5KGQ2_JACJA</name>
<dbReference type="Ensembl" id="ENSJJAT00000014903.1">
    <property type="protein sequence ID" value="ENSJJAP00000008472.1"/>
    <property type="gene ID" value="ENSJJAG00000012629.1"/>
</dbReference>
<evidence type="ECO:0000313" key="3">
    <source>
        <dbReference type="Proteomes" id="UP000694385"/>
    </source>
</evidence>
<dbReference type="AlphaFoldDB" id="A0A8C5KGQ2"/>
<dbReference type="Proteomes" id="UP000694385">
    <property type="component" value="Unassembled WGS sequence"/>
</dbReference>
<accession>A0A8C5KGQ2</accession>
<dbReference type="Pfam" id="PF00050">
    <property type="entry name" value="Kazal_1"/>
    <property type="match status" value="1"/>
</dbReference>
<sequence>VQNSVNILFSPDLAVFTDMKASGELLLLFSMACLFFLGETVSQGVFPAFCNNYKEQAGEKKSDPKIHKSVCSTDGQTNHCLLCKASKDRNFGILGFKNEGKC</sequence>
<reference evidence="2" key="2">
    <citation type="submission" date="2025-09" db="UniProtKB">
        <authorList>
            <consortium name="Ensembl"/>
        </authorList>
    </citation>
    <scope>IDENTIFICATION</scope>
</reference>
<proteinExistence type="predicted"/>
<dbReference type="OMA" id="CPKIHKP"/>
<evidence type="ECO:0000313" key="2">
    <source>
        <dbReference type="Ensembl" id="ENSJJAP00000008472.1"/>
    </source>
</evidence>
<dbReference type="GeneTree" id="ENSGT00900000141664"/>
<reference evidence="2" key="1">
    <citation type="submission" date="2025-08" db="UniProtKB">
        <authorList>
            <consortium name="Ensembl"/>
        </authorList>
    </citation>
    <scope>IDENTIFICATION</scope>
</reference>